<feature type="compositionally biased region" description="Polar residues" evidence="1">
    <location>
        <begin position="47"/>
        <end position="68"/>
    </location>
</feature>
<evidence type="ECO:0000313" key="2">
    <source>
        <dbReference type="Ensembl" id="ENSCAFP00000060063.1"/>
    </source>
</evidence>
<feature type="region of interest" description="Disordered" evidence="1">
    <location>
        <begin position="47"/>
        <end position="84"/>
    </location>
</feature>
<evidence type="ECO:0000313" key="6">
    <source>
        <dbReference type="Proteomes" id="UP000694429"/>
    </source>
</evidence>
<dbReference type="Proteomes" id="UP000002254">
    <property type="component" value="Chromosome 22"/>
</dbReference>
<dbReference type="AlphaFoldDB" id="A0A8C0PI21"/>
<proteinExistence type="predicted"/>
<dbReference type="Ensembl" id="ENSCAFT00030040501.1">
    <property type="protein sequence ID" value="ENSCAFP00030035354.1"/>
    <property type="gene ID" value="ENSCAFG00030022046.1"/>
</dbReference>
<evidence type="ECO:0000256" key="1">
    <source>
        <dbReference type="SAM" id="MobiDB-lite"/>
    </source>
</evidence>
<evidence type="ECO:0000313" key="4">
    <source>
        <dbReference type="Ensembl" id="ENSCAFP00040026820.1"/>
    </source>
</evidence>
<organism evidence="3 6">
    <name type="scientific">Canis lupus familiaris</name>
    <name type="common">Dog</name>
    <name type="synonym">Canis familiaris</name>
    <dbReference type="NCBI Taxonomy" id="9615"/>
    <lineage>
        <taxon>Eukaryota</taxon>
        <taxon>Metazoa</taxon>
        <taxon>Chordata</taxon>
        <taxon>Craniata</taxon>
        <taxon>Vertebrata</taxon>
        <taxon>Euteleostomi</taxon>
        <taxon>Mammalia</taxon>
        <taxon>Eutheria</taxon>
        <taxon>Laurasiatheria</taxon>
        <taxon>Carnivora</taxon>
        <taxon>Caniformia</taxon>
        <taxon>Canidae</taxon>
        <taxon>Canis</taxon>
    </lineage>
</organism>
<dbReference type="Proteomes" id="UP000694429">
    <property type="component" value="Chromosome 22"/>
</dbReference>
<evidence type="ECO:0000313" key="5">
    <source>
        <dbReference type="Proteomes" id="UP000002254"/>
    </source>
</evidence>
<name>A0A8C0PI21_CANLF</name>
<dbReference type="Ensembl" id="ENSCAFT00040030854.1">
    <property type="protein sequence ID" value="ENSCAFP00040026820.1"/>
    <property type="gene ID" value="ENSCAFG00040016677.1"/>
</dbReference>
<reference evidence="3" key="4">
    <citation type="submission" date="2025-05" db="UniProtKB">
        <authorList>
            <consortium name="Ensembl"/>
        </authorList>
    </citation>
    <scope>IDENTIFICATION</scope>
</reference>
<evidence type="ECO:0000313" key="3">
    <source>
        <dbReference type="Ensembl" id="ENSCAFP00030035354.1"/>
    </source>
</evidence>
<sequence>KEVGERMDASQLPHREVETRGQAISIQLGFMGFICDTYIVLTWNNRAESHPGANSSSEQPHTGIQQNRRQCHKKEDQSQPEAGL</sequence>
<dbReference type="Ensembl" id="ENSCAFT00000092259.2">
    <property type="protein sequence ID" value="ENSCAFP00000060063.1"/>
    <property type="gene ID" value="ENSCAFG00000045623.2"/>
</dbReference>
<dbReference type="Proteomes" id="UP000694542">
    <property type="component" value="Chromosome 22"/>
</dbReference>
<accession>A0A8C0PI21</accession>
<dbReference type="OrthoDB" id="9607954at2759"/>
<reference evidence="2 5" key="1">
    <citation type="journal article" date="2005" name="Nature">
        <title>Genome sequence, comparative analysis and haplotype structure of the domestic dog.</title>
        <authorList>
            <consortium name="Broad Sequencing Platform"/>
            <person name="Lindblad-Toh K."/>
            <person name="Wade C.M."/>
            <person name="Mikkelsen T.S."/>
            <person name="Karlsson E.K."/>
            <person name="Jaffe D.B."/>
            <person name="Kamal M."/>
            <person name="Clamp M."/>
            <person name="Chang J.L."/>
            <person name="Kulbokas E.J. III"/>
            <person name="Zody M.C."/>
            <person name="Mauceli E."/>
            <person name="Xie X."/>
            <person name="Breen M."/>
            <person name="Wayne R.K."/>
            <person name="Ostrander E.A."/>
            <person name="Ponting C.P."/>
            <person name="Galibert F."/>
            <person name="Smith D.R."/>
            <person name="DeJong P.J."/>
            <person name="Kirkness E."/>
            <person name="Alvarez P."/>
            <person name="Biagi T."/>
            <person name="Brockman W."/>
            <person name="Butler J."/>
            <person name="Chin C.W."/>
            <person name="Cook A."/>
            <person name="Cuff J."/>
            <person name="Daly M.J."/>
            <person name="DeCaprio D."/>
            <person name="Gnerre S."/>
            <person name="Grabherr M."/>
            <person name="Kellis M."/>
            <person name="Kleber M."/>
            <person name="Bardeleben C."/>
            <person name="Goodstadt L."/>
            <person name="Heger A."/>
            <person name="Hitte C."/>
            <person name="Kim L."/>
            <person name="Koepfli K.P."/>
            <person name="Parker H.G."/>
            <person name="Pollinger J.P."/>
            <person name="Searle S.M."/>
            <person name="Sutter N.B."/>
            <person name="Thomas R."/>
            <person name="Webber C."/>
            <person name="Baldwin J."/>
            <person name="Abebe A."/>
            <person name="Abouelleil A."/>
            <person name="Aftuck L."/>
            <person name="Ait-Zahra M."/>
            <person name="Aldredge T."/>
            <person name="Allen N."/>
            <person name="An P."/>
            <person name="Anderson S."/>
            <person name="Antoine C."/>
            <person name="Arachchi H."/>
            <person name="Aslam A."/>
            <person name="Ayotte L."/>
            <person name="Bachantsang P."/>
            <person name="Barry A."/>
            <person name="Bayul T."/>
            <person name="Benamara M."/>
            <person name="Berlin A."/>
            <person name="Bessette D."/>
            <person name="Blitshteyn B."/>
            <person name="Bloom T."/>
            <person name="Blye J."/>
            <person name="Boguslavskiy L."/>
            <person name="Bonnet C."/>
            <person name="Boukhgalter B."/>
            <person name="Brown A."/>
            <person name="Cahill P."/>
            <person name="Calixte N."/>
            <person name="Camarata J."/>
            <person name="Cheshatsang Y."/>
            <person name="Chu J."/>
            <person name="Citroen M."/>
            <person name="Collymore A."/>
            <person name="Cooke P."/>
            <person name="Dawoe T."/>
            <person name="Daza R."/>
            <person name="Decktor K."/>
            <person name="DeGray S."/>
            <person name="Dhargay N."/>
            <person name="Dooley K."/>
            <person name="Dooley K."/>
            <person name="Dorje P."/>
            <person name="Dorjee K."/>
            <person name="Dorris L."/>
            <person name="Duffey N."/>
            <person name="Dupes A."/>
            <person name="Egbiremolen O."/>
            <person name="Elong R."/>
            <person name="Falk J."/>
            <person name="Farina A."/>
            <person name="Faro S."/>
            <person name="Ferguson D."/>
            <person name="Ferreira P."/>
            <person name="Fisher S."/>
            <person name="FitzGerald M."/>
            <person name="Foley K."/>
            <person name="Foley C."/>
            <person name="Franke A."/>
            <person name="Friedrich D."/>
            <person name="Gage D."/>
            <person name="Garber M."/>
            <person name="Gearin G."/>
            <person name="Giannoukos G."/>
            <person name="Goode T."/>
            <person name="Goyette A."/>
            <person name="Graham J."/>
            <person name="Grandbois E."/>
            <person name="Gyaltsen K."/>
            <person name="Hafez N."/>
            <person name="Hagopian D."/>
            <person name="Hagos B."/>
            <person name="Hall J."/>
            <person name="Healy C."/>
            <person name="Hegarty R."/>
            <person name="Honan T."/>
            <person name="Horn A."/>
            <person name="Houde N."/>
            <person name="Hughes L."/>
            <person name="Hunnicutt L."/>
            <person name="Husby M."/>
            <person name="Jester B."/>
            <person name="Jones C."/>
            <person name="Kamat A."/>
            <person name="Kanga B."/>
            <person name="Kells C."/>
            <person name="Khazanovich D."/>
            <person name="Kieu A.C."/>
            <person name="Kisner P."/>
            <person name="Kumar M."/>
            <person name="Lance K."/>
            <person name="Landers T."/>
            <person name="Lara M."/>
            <person name="Lee W."/>
            <person name="Leger J.P."/>
            <person name="Lennon N."/>
            <person name="Leuper L."/>
            <person name="LeVine S."/>
            <person name="Liu J."/>
            <person name="Liu X."/>
            <person name="Lokyitsang Y."/>
            <person name="Lokyitsang T."/>
            <person name="Lui A."/>
            <person name="Macdonald J."/>
            <person name="Major J."/>
            <person name="Marabella R."/>
            <person name="Maru K."/>
            <person name="Matthews C."/>
            <person name="McDonough S."/>
            <person name="Mehta T."/>
            <person name="Meldrim J."/>
            <person name="Melnikov A."/>
            <person name="Meneus L."/>
            <person name="Mihalev A."/>
            <person name="Mihova T."/>
            <person name="Miller K."/>
            <person name="Mittelman R."/>
            <person name="Mlenga V."/>
            <person name="Mulrain L."/>
            <person name="Munson G."/>
            <person name="Navidi A."/>
            <person name="Naylor J."/>
            <person name="Nguyen T."/>
            <person name="Nguyen N."/>
            <person name="Nguyen C."/>
            <person name="Nguyen T."/>
            <person name="Nicol R."/>
            <person name="Norbu N."/>
            <person name="Norbu C."/>
            <person name="Novod N."/>
            <person name="Nyima T."/>
            <person name="Olandt P."/>
            <person name="O'Neill B."/>
            <person name="O'Neill K."/>
            <person name="Osman S."/>
            <person name="Oyono L."/>
            <person name="Patti C."/>
            <person name="Perrin D."/>
            <person name="Phunkhang P."/>
            <person name="Pierre F."/>
            <person name="Priest M."/>
            <person name="Rachupka A."/>
            <person name="Raghuraman S."/>
            <person name="Rameau R."/>
            <person name="Ray V."/>
            <person name="Raymond C."/>
            <person name="Rege F."/>
            <person name="Rise C."/>
            <person name="Rogers J."/>
            <person name="Rogov P."/>
            <person name="Sahalie J."/>
            <person name="Settipalli S."/>
            <person name="Sharpe T."/>
            <person name="Shea T."/>
            <person name="Sheehan M."/>
            <person name="Sherpa N."/>
            <person name="Shi J."/>
            <person name="Shih D."/>
            <person name="Sloan J."/>
            <person name="Smith C."/>
            <person name="Sparrow T."/>
            <person name="Stalker J."/>
            <person name="Stange-Thomann N."/>
            <person name="Stavropoulos S."/>
            <person name="Stone C."/>
            <person name="Stone S."/>
            <person name="Sykes S."/>
            <person name="Tchuinga P."/>
            <person name="Tenzing P."/>
            <person name="Tesfaye S."/>
            <person name="Thoulutsang D."/>
            <person name="Thoulutsang Y."/>
            <person name="Topham K."/>
            <person name="Topping I."/>
            <person name="Tsamla T."/>
            <person name="Vassiliev H."/>
            <person name="Venkataraman V."/>
            <person name="Vo A."/>
            <person name="Wangchuk T."/>
            <person name="Wangdi T."/>
            <person name="Weiand M."/>
            <person name="Wilkinson J."/>
            <person name="Wilson A."/>
            <person name="Yadav S."/>
            <person name="Yang S."/>
            <person name="Yang X."/>
            <person name="Young G."/>
            <person name="Yu Q."/>
            <person name="Zainoun J."/>
            <person name="Zembek L."/>
            <person name="Zimmer A."/>
            <person name="Lander E.S."/>
        </authorList>
    </citation>
    <scope>NUCLEOTIDE SEQUENCE [LARGE SCALE GENOMIC DNA]</scope>
    <source>
        <strain evidence="2">Boxer</strain>
    </source>
</reference>
<protein>
    <submittedName>
        <fullName evidence="3">Small integral membrane protein 2</fullName>
    </submittedName>
</protein>
<reference evidence="4" key="2">
    <citation type="submission" date="2018-10" db="EMBL/GenBank/DDBJ databases">
        <title>De novo assembly of a Great Dane genome.</title>
        <authorList>
            <person name="Kidd J.M."/>
            <person name="Pendleton A.L."/>
            <person name="Shen F."/>
            <person name="Emery S."/>
        </authorList>
    </citation>
    <scope>NUCLEOTIDE SEQUENCE [LARGE SCALE GENOMIC DNA]</scope>
    <source>
        <strain evidence="4">Great Dane</strain>
    </source>
</reference>
<reference evidence="3" key="3">
    <citation type="submission" date="2019-03" db="EMBL/GenBank/DDBJ databases">
        <authorList>
            <person name="Warren W.C."/>
            <person name="Johnson G.S."/>
        </authorList>
    </citation>
    <scope>NUCLEOTIDE SEQUENCE [LARGE SCALE GENOMIC DNA]</scope>
    <source>
        <strain evidence="3">Basenji</strain>
    </source>
</reference>